<accession>A0A329YE49</accession>
<gene>
    <name evidence="2" type="ORF">DQ393_22325</name>
</gene>
<dbReference type="PANTHER" id="PTHR43792:SF1">
    <property type="entry name" value="N-ACETYLTRANSFERASE DOMAIN-CONTAINING PROTEIN"/>
    <property type="match status" value="1"/>
</dbReference>
<dbReference type="PROSITE" id="PS51186">
    <property type="entry name" value="GNAT"/>
    <property type="match status" value="1"/>
</dbReference>
<comment type="caution">
    <text evidence="2">The sequence shown here is derived from an EMBL/GenBank/DDBJ whole genome shotgun (WGS) entry which is preliminary data.</text>
</comment>
<dbReference type="Proteomes" id="UP000251205">
    <property type="component" value="Unassembled WGS sequence"/>
</dbReference>
<dbReference type="Pfam" id="PF13302">
    <property type="entry name" value="Acetyltransf_3"/>
    <property type="match status" value="1"/>
</dbReference>
<protein>
    <submittedName>
        <fullName evidence="2">N-acetyltransferase</fullName>
    </submittedName>
</protein>
<dbReference type="InterPro" id="IPR051531">
    <property type="entry name" value="N-acetyltransferase"/>
</dbReference>
<evidence type="ECO:0000259" key="1">
    <source>
        <dbReference type="PROSITE" id="PS51186"/>
    </source>
</evidence>
<dbReference type="SUPFAM" id="SSF55729">
    <property type="entry name" value="Acyl-CoA N-acyltransferases (Nat)"/>
    <property type="match status" value="1"/>
</dbReference>
<proteinExistence type="predicted"/>
<organism evidence="2 3">
    <name type="scientific">Rhizobium tropici</name>
    <dbReference type="NCBI Taxonomy" id="398"/>
    <lineage>
        <taxon>Bacteria</taxon>
        <taxon>Pseudomonadati</taxon>
        <taxon>Pseudomonadota</taxon>
        <taxon>Alphaproteobacteria</taxon>
        <taxon>Hyphomicrobiales</taxon>
        <taxon>Rhizobiaceae</taxon>
        <taxon>Rhizobium/Agrobacterium group</taxon>
        <taxon>Rhizobium</taxon>
    </lineage>
</organism>
<dbReference type="RefSeq" id="WP_112343903.1">
    <property type="nucleotide sequence ID" value="NZ_QMKK01000048.1"/>
</dbReference>
<evidence type="ECO:0000313" key="2">
    <source>
        <dbReference type="EMBL" id="RAX39195.1"/>
    </source>
</evidence>
<dbReference type="PANTHER" id="PTHR43792">
    <property type="entry name" value="GNAT FAMILY, PUTATIVE (AFU_ORTHOLOGUE AFUA_3G00765)-RELATED-RELATED"/>
    <property type="match status" value="1"/>
</dbReference>
<evidence type="ECO:0000313" key="3">
    <source>
        <dbReference type="Proteomes" id="UP000251205"/>
    </source>
</evidence>
<dbReference type="OrthoDB" id="6293260at2"/>
<feature type="domain" description="N-acetyltransferase" evidence="1">
    <location>
        <begin position="9"/>
        <end position="181"/>
    </location>
</feature>
<dbReference type="EMBL" id="QMKK01000048">
    <property type="protein sequence ID" value="RAX39195.1"/>
    <property type="molecule type" value="Genomic_DNA"/>
</dbReference>
<name>A0A329YE49_RHITR</name>
<dbReference type="Gene3D" id="3.40.630.30">
    <property type="match status" value="1"/>
</dbReference>
<dbReference type="InterPro" id="IPR016181">
    <property type="entry name" value="Acyl_CoA_acyltransferase"/>
</dbReference>
<sequence>MIITETDRLIIRNWRETDRDLAYEINSDEAVMEFFPFRRNRAEADAFFDRVHAMISETGFGLYALELKESGEAIGYCGLMRTDHLEPFVPAGTIEIGWRLVARQWGKGFVSEAARALLAHGFDRLGLDQIVSFAVHNNVRSTAVMERIGMRRVEGGDFDHPNVPDTHPHLKRHVLYRLTAAEWRARQAKQAGR</sequence>
<keyword evidence="2" id="KW-0808">Transferase</keyword>
<reference evidence="2 3" key="1">
    <citation type="submission" date="2018-06" db="EMBL/GenBank/DDBJ databases">
        <title>Whole Genome Sequence of an efficient microsymbiont, Rhizobium tropici.</title>
        <authorList>
            <person name="Srinivasan R."/>
            <person name="Singh H.V."/>
            <person name="Srivastava R."/>
            <person name="Kumari B."/>
            <person name="Radhakrishna A."/>
        </authorList>
    </citation>
    <scope>NUCLEOTIDE SEQUENCE [LARGE SCALE GENOMIC DNA]</scope>
    <source>
        <strain evidence="2 3">IGFRI Rhizo-19</strain>
    </source>
</reference>
<dbReference type="GO" id="GO:0016747">
    <property type="term" value="F:acyltransferase activity, transferring groups other than amino-acyl groups"/>
    <property type="evidence" value="ECO:0007669"/>
    <property type="project" value="InterPro"/>
</dbReference>
<dbReference type="AlphaFoldDB" id="A0A329YE49"/>
<dbReference type="InterPro" id="IPR000182">
    <property type="entry name" value="GNAT_dom"/>
</dbReference>